<evidence type="ECO:0000256" key="10">
    <source>
        <dbReference type="ARBA" id="ARBA00023212"/>
    </source>
</evidence>
<feature type="compositionally biased region" description="Low complexity" evidence="13">
    <location>
        <begin position="642"/>
        <end position="652"/>
    </location>
</feature>
<keyword evidence="12" id="KW-0175">Coiled coil</keyword>
<evidence type="ECO:0000313" key="15">
    <source>
        <dbReference type="Proteomes" id="UP000198287"/>
    </source>
</evidence>
<evidence type="ECO:0000256" key="3">
    <source>
        <dbReference type="ARBA" id="ARBA00022490"/>
    </source>
</evidence>
<evidence type="ECO:0000256" key="2">
    <source>
        <dbReference type="ARBA" id="ARBA00011059"/>
    </source>
</evidence>
<evidence type="ECO:0000256" key="9">
    <source>
        <dbReference type="ARBA" id="ARBA00023175"/>
    </source>
</evidence>
<feature type="compositionally biased region" description="Basic and acidic residues" evidence="13">
    <location>
        <begin position="622"/>
        <end position="635"/>
    </location>
</feature>
<dbReference type="GO" id="GO:0036158">
    <property type="term" value="P:outer dynein arm assembly"/>
    <property type="evidence" value="ECO:0007669"/>
    <property type="project" value="TreeGrafter"/>
</dbReference>
<dbReference type="Proteomes" id="UP000198287">
    <property type="component" value="Unassembled WGS sequence"/>
</dbReference>
<dbReference type="AlphaFoldDB" id="A0A226EIF4"/>
<evidence type="ECO:0000256" key="7">
    <source>
        <dbReference type="ARBA" id="ARBA00023017"/>
    </source>
</evidence>
<feature type="region of interest" description="Disordered" evidence="13">
    <location>
        <begin position="592"/>
        <end position="702"/>
    </location>
</feature>
<dbReference type="SUPFAM" id="SSF50978">
    <property type="entry name" value="WD40 repeat-like"/>
    <property type="match status" value="1"/>
</dbReference>
<keyword evidence="6" id="KW-0677">Repeat</keyword>
<organism evidence="14 15">
    <name type="scientific">Folsomia candida</name>
    <name type="common">Springtail</name>
    <dbReference type="NCBI Taxonomy" id="158441"/>
    <lineage>
        <taxon>Eukaryota</taxon>
        <taxon>Metazoa</taxon>
        <taxon>Ecdysozoa</taxon>
        <taxon>Arthropoda</taxon>
        <taxon>Hexapoda</taxon>
        <taxon>Collembola</taxon>
        <taxon>Entomobryomorpha</taxon>
        <taxon>Isotomoidea</taxon>
        <taxon>Isotomidae</taxon>
        <taxon>Proisotominae</taxon>
        <taxon>Folsomia</taxon>
    </lineage>
</organism>
<evidence type="ECO:0000256" key="11">
    <source>
        <dbReference type="ARBA" id="ARBA00023273"/>
    </source>
</evidence>
<protein>
    <submittedName>
        <fullName evidence="14">Dynein intermediate chain 3, ciliary</fullName>
    </submittedName>
</protein>
<dbReference type="GO" id="GO:0005874">
    <property type="term" value="C:microtubule"/>
    <property type="evidence" value="ECO:0007669"/>
    <property type="project" value="UniProtKB-KW"/>
</dbReference>
<dbReference type="GO" id="GO:0036157">
    <property type="term" value="C:outer dynein arm"/>
    <property type="evidence" value="ECO:0007669"/>
    <property type="project" value="TreeGrafter"/>
</dbReference>
<keyword evidence="8" id="KW-0969">Cilium</keyword>
<feature type="compositionally biased region" description="Acidic residues" evidence="13">
    <location>
        <begin position="671"/>
        <end position="702"/>
    </location>
</feature>
<comment type="caution">
    <text evidence="14">The sequence shown here is derived from an EMBL/GenBank/DDBJ whole genome shotgun (WGS) entry which is preliminary data.</text>
</comment>
<dbReference type="InterPro" id="IPR015943">
    <property type="entry name" value="WD40/YVTN_repeat-like_dom_sf"/>
</dbReference>
<dbReference type="OMA" id="WDFFYRQ"/>
<dbReference type="Gene3D" id="2.130.10.10">
    <property type="entry name" value="YVTN repeat-like/Quinoprotein amine dehydrogenase"/>
    <property type="match status" value="2"/>
</dbReference>
<keyword evidence="5" id="KW-0493">Microtubule</keyword>
<dbReference type="GO" id="GO:0003341">
    <property type="term" value="P:cilium movement"/>
    <property type="evidence" value="ECO:0007669"/>
    <property type="project" value="TreeGrafter"/>
</dbReference>
<dbReference type="InterPro" id="IPR001680">
    <property type="entry name" value="WD40_rpt"/>
</dbReference>
<evidence type="ECO:0000256" key="5">
    <source>
        <dbReference type="ARBA" id="ARBA00022701"/>
    </source>
</evidence>
<dbReference type="STRING" id="158441.A0A226EIF4"/>
<evidence type="ECO:0000313" key="14">
    <source>
        <dbReference type="EMBL" id="OXA56887.1"/>
    </source>
</evidence>
<evidence type="ECO:0000256" key="6">
    <source>
        <dbReference type="ARBA" id="ARBA00022737"/>
    </source>
</evidence>
<dbReference type="EMBL" id="LNIX01000003">
    <property type="protein sequence ID" value="OXA56887.1"/>
    <property type="molecule type" value="Genomic_DNA"/>
</dbReference>
<keyword evidence="4" id="KW-0853">WD repeat</keyword>
<comment type="similarity">
    <text evidence="2">Belongs to the dynein intermediate chain family.</text>
</comment>
<dbReference type="GO" id="GO:0045503">
    <property type="term" value="F:dynein light chain binding"/>
    <property type="evidence" value="ECO:0007669"/>
    <property type="project" value="TreeGrafter"/>
</dbReference>
<evidence type="ECO:0000256" key="8">
    <source>
        <dbReference type="ARBA" id="ARBA00023069"/>
    </source>
</evidence>
<evidence type="ECO:0000256" key="12">
    <source>
        <dbReference type="SAM" id="Coils"/>
    </source>
</evidence>
<dbReference type="PANTHER" id="PTHR12442">
    <property type="entry name" value="DYNEIN INTERMEDIATE CHAIN"/>
    <property type="match status" value="1"/>
</dbReference>
<gene>
    <name evidence="14" type="ORF">Fcan01_08209</name>
</gene>
<keyword evidence="15" id="KW-1185">Reference proteome</keyword>
<evidence type="ECO:0000256" key="13">
    <source>
        <dbReference type="SAM" id="MobiDB-lite"/>
    </source>
</evidence>
<dbReference type="SMART" id="SM00320">
    <property type="entry name" value="WD40"/>
    <property type="match status" value="4"/>
</dbReference>
<dbReference type="InterPro" id="IPR036322">
    <property type="entry name" value="WD40_repeat_dom_sf"/>
</dbReference>
<evidence type="ECO:0000256" key="4">
    <source>
        <dbReference type="ARBA" id="ARBA00022574"/>
    </source>
</evidence>
<dbReference type="OrthoDB" id="366230at2759"/>
<keyword evidence="10" id="KW-0206">Cytoskeleton</keyword>
<dbReference type="InterPro" id="IPR050687">
    <property type="entry name" value="Dynein_IC"/>
</dbReference>
<evidence type="ECO:0000256" key="1">
    <source>
        <dbReference type="ARBA" id="ARBA00004430"/>
    </source>
</evidence>
<reference evidence="14 15" key="1">
    <citation type="submission" date="2015-12" db="EMBL/GenBank/DDBJ databases">
        <title>The genome of Folsomia candida.</title>
        <authorList>
            <person name="Faddeeva A."/>
            <person name="Derks M.F."/>
            <person name="Anvar Y."/>
            <person name="Smit S."/>
            <person name="Van Straalen N."/>
            <person name="Roelofs D."/>
        </authorList>
    </citation>
    <scope>NUCLEOTIDE SEQUENCE [LARGE SCALE GENOMIC DNA]</scope>
    <source>
        <strain evidence="14 15">VU population</strain>
        <tissue evidence="14">Whole body</tissue>
    </source>
</reference>
<dbReference type="PANTHER" id="PTHR12442:SF7">
    <property type="entry name" value="DYNEIN AXONEMAL INTERMEDIATE CHAIN 2"/>
    <property type="match status" value="1"/>
</dbReference>
<keyword evidence="3" id="KW-0963">Cytoplasm</keyword>
<feature type="coiled-coil region" evidence="12">
    <location>
        <begin position="500"/>
        <end position="530"/>
    </location>
</feature>
<name>A0A226EIF4_FOLCA</name>
<accession>A0A226EIF4</accession>
<keyword evidence="11" id="KW-0966">Cell projection</keyword>
<comment type="subcellular location">
    <subcellularLocation>
        <location evidence="1">Cytoplasm</location>
        <location evidence="1">Cytoskeleton</location>
        <location evidence="1">Cilium axoneme</location>
    </subcellularLocation>
</comment>
<dbReference type="GO" id="GO:0045504">
    <property type="term" value="F:dynein heavy chain binding"/>
    <property type="evidence" value="ECO:0007669"/>
    <property type="project" value="TreeGrafter"/>
</dbReference>
<sequence length="702" mass="79443">MRKEFGRQERCLQDHFRIHANVKPLQKYRKLVVKKTVVDRDVQAAPGVCVNEMNTIRAEYAEFSGLHEEGGWPKDINMNDPEMIQRHRKKLEKEDAFTIAVPLMADEMEELIKNNNTINFYRSAFSCDSIIAPDRELVPTATVVNVYKNPANRPRRVSRITFAPENIGRMAVAQCPYEFDPSLRQHAGEAFFWEIENPTRPEGMIRAGSPITDVRYHPKDLHTIVGSLFTGQVATWDARVSPNPQLVSTYETSHTDVCTTALWINSKTGCEFFSSGLDGQVIWWDERNLSQTLDTLWCDPEKGQGRPEFAHGATVLEYEHTLPTKFLAGTDRGNVMVFMKKGKSPSERMIHMYKAHKGPVMACHRNPMFIKNFLTVGEYHIRIFAEDCKESSIMWTVPAETRYADANWLINRPSCFIACRNDGVLEWWDLLIRGGNNIMQMKVCDEALTAVCAADTGKHIAVGSIHGDVRFIQMSDLMSDFDKGEKPMLAAVFDRESRREKYLEQRNREIRLKKRDLEKQEAIQKKLEEDEAAERKALGLPDIEGMDPIQVKGMKIRQEVARNPIIQAEREFFISIDEEIRTKGIDAFPDKKVAKKKKSEDGDEHQEGGAVNITAADLAALDFHEDEQGADEGKPEAPPAAPEATPSQTAAAPLPPQSTTPSESQLAPPEPPEEEEEEEGEESPADEEAQNEVDEADDEEEE</sequence>
<proteinExistence type="inferred from homology"/>
<keyword evidence="9" id="KW-0505">Motor protein</keyword>
<keyword evidence="7" id="KW-0243">Dynein</keyword>